<evidence type="ECO:0000256" key="1">
    <source>
        <dbReference type="SAM" id="Phobius"/>
    </source>
</evidence>
<keyword evidence="1" id="KW-0812">Transmembrane</keyword>
<organism evidence="2 3">
    <name type="scientific">Micromonospora carbonacea</name>
    <dbReference type="NCBI Taxonomy" id="47853"/>
    <lineage>
        <taxon>Bacteria</taxon>
        <taxon>Bacillati</taxon>
        <taxon>Actinomycetota</taxon>
        <taxon>Actinomycetes</taxon>
        <taxon>Micromonosporales</taxon>
        <taxon>Micromonosporaceae</taxon>
        <taxon>Micromonospora</taxon>
    </lineage>
</organism>
<keyword evidence="1" id="KW-0472">Membrane</keyword>
<dbReference type="EMBL" id="CP058322">
    <property type="protein sequence ID" value="QLD28025.1"/>
    <property type="molecule type" value="Genomic_DNA"/>
</dbReference>
<proteinExistence type="predicted"/>
<evidence type="ECO:0000313" key="2">
    <source>
        <dbReference type="EMBL" id="QLD28025.1"/>
    </source>
</evidence>
<gene>
    <name evidence="2" type="ORF">HXZ27_30625</name>
</gene>
<sequence>MPAALSTSTPDDDRFANVAGLEPNGPDAAGKLRKVYDQLVALGAGADAERLLVLDHAAGRRDYVALERMLAIEHPLDQLSELQHSRLRNLVGWRNAVVLVPLLFTWLVLGWASWRYHEQLKEHPNLSTQPFLVLWEQRFGGEFIPTFSLTAVLAFAFLTLVLLLTVWAHRRETRSNRELAEVRAQLDEAMSALALATETSSIRPPVSAEEWAEAAQRVLTETQRLISAAVEDTRALAESNRQIATSGREATEKLHTDGLAAMTAQQEQGREFVGNLATETLTTMAAVRTENAQLIAGTTEQAKLVLQRAGEANKQLVEQQMTPLFEGFRNSLQDYRSDHRVYAESAAAMASGVTELTAAARTLGESAGTYSTIAASIDKHLQQIETTQSGFVKQVTENSQSMTTAATSMREVTELMSGRMRGDLEALARNVVDASGRLKEIDRELVSTSAALEATTAALQATATNLAAVSAALTAPRAPRRPRTWRDRITGR</sequence>
<reference evidence="2 3" key="1">
    <citation type="submission" date="2020-07" db="EMBL/GenBank/DDBJ databases">
        <title>A bifunctional nitrone conjugated secondary metabolite targeting the ribosome.</title>
        <authorList>
            <person name="Limbrick E.M."/>
            <person name="Graf M."/>
            <person name="Derewacz D.K."/>
            <person name="Nguyen F."/>
            <person name="Spraggins J.M."/>
            <person name="Wieland M."/>
            <person name="Ynigez-Gutierrez A.E."/>
            <person name="Reisman B.J."/>
            <person name="Zinshteyn B."/>
            <person name="McCulloch K."/>
            <person name="Iverson T.M."/>
            <person name="Green R."/>
            <person name="Wilson D.N."/>
            <person name="Bachmann B.O."/>
        </authorList>
    </citation>
    <scope>NUCLEOTIDE SEQUENCE [LARGE SCALE GENOMIC DNA]</scope>
    <source>
        <strain evidence="3">aurantiaca</strain>
    </source>
</reference>
<evidence type="ECO:0008006" key="4">
    <source>
        <dbReference type="Google" id="ProtNLM"/>
    </source>
</evidence>
<dbReference type="AlphaFoldDB" id="A0A7H8XT96"/>
<protein>
    <recommendedName>
        <fullName evidence="4">Methyl-accepting chemotaxis protein</fullName>
    </recommendedName>
</protein>
<dbReference type="KEGG" id="mcab:HXZ27_30625"/>
<feature type="transmembrane region" description="Helical" evidence="1">
    <location>
        <begin position="143"/>
        <end position="167"/>
    </location>
</feature>
<dbReference type="Proteomes" id="UP000509335">
    <property type="component" value="Chromosome"/>
</dbReference>
<accession>A0A7H8XT96</accession>
<feature type="transmembrane region" description="Helical" evidence="1">
    <location>
        <begin position="96"/>
        <end position="114"/>
    </location>
</feature>
<keyword evidence="1" id="KW-1133">Transmembrane helix</keyword>
<evidence type="ECO:0000313" key="3">
    <source>
        <dbReference type="Proteomes" id="UP000509335"/>
    </source>
</evidence>
<name>A0A7H8XT96_9ACTN</name>